<dbReference type="STRING" id="1355015.LK06_031910"/>
<dbReference type="UniPathway" id="UPA00391"/>
<dbReference type="PANTHER" id="PTHR42914">
    <property type="entry name" value="7-CYANO-7-DEAZAGUANINE SYNTHASE"/>
    <property type="match status" value="1"/>
</dbReference>
<feature type="binding site" evidence="10">
    <location>
        <position position="198"/>
    </location>
    <ligand>
        <name>Zn(2+)</name>
        <dbReference type="ChEBI" id="CHEBI:29105"/>
    </ligand>
</feature>
<feature type="binding site" evidence="10">
    <location>
        <position position="187"/>
    </location>
    <ligand>
        <name>Zn(2+)</name>
        <dbReference type="ChEBI" id="CHEBI:29105"/>
    </ligand>
</feature>
<evidence type="ECO:0000256" key="5">
    <source>
        <dbReference type="ARBA" id="ARBA00022833"/>
    </source>
</evidence>
<comment type="cofactor">
    <cofactor evidence="10">
        <name>Zn(2+)</name>
        <dbReference type="ChEBI" id="CHEBI:29105"/>
    </cofactor>
    <text evidence="10">Binds 1 zinc ion per subunit.</text>
</comment>
<evidence type="ECO:0000256" key="10">
    <source>
        <dbReference type="HAMAP-Rule" id="MF_01633"/>
    </source>
</evidence>
<dbReference type="Pfam" id="PF06508">
    <property type="entry name" value="QueC"/>
    <property type="match status" value="1"/>
</dbReference>
<dbReference type="SUPFAM" id="SSF52402">
    <property type="entry name" value="Adenine nucleotide alpha hydrolases-like"/>
    <property type="match status" value="1"/>
</dbReference>
<dbReference type="CDD" id="cd01995">
    <property type="entry name" value="QueC-like"/>
    <property type="match status" value="1"/>
</dbReference>
<dbReference type="GO" id="GO:0005524">
    <property type="term" value="F:ATP binding"/>
    <property type="evidence" value="ECO:0007669"/>
    <property type="project" value="UniProtKB-UniRule"/>
</dbReference>
<feature type="binding site" evidence="10">
    <location>
        <position position="201"/>
    </location>
    <ligand>
        <name>Zn(2+)</name>
        <dbReference type="ChEBI" id="CHEBI:29105"/>
    </ligand>
</feature>
<keyword evidence="3 10" id="KW-0479">Metal-binding</keyword>
<evidence type="ECO:0000256" key="7">
    <source>
        <dbReference type="ARBA" id="ARBA00037993"/>
    </source>
</evidence>
<accession>A0A221P8D5</accession>
<dbReference type="OrthoDB" id="9789567at2"/>
<evidence type="ECO:0000313" key="13">
    <source>
        <dbReference type="Proteomes" id="UP000031501"/>
    </source>
</evidence>
<reference evidence="12 13" key="1">
    <citation type="submission" date="2017-07" db="EMBL/GenBank/DDBJ databases">
        <title>Genome sequence of Streptomyces pluripotens MUSC 137T.</title>
        <authorList>
            <person name="Ser H.-L."/>
            <person name="Lee L.-H."/>
        </authorList>
    </citation>
    <scope>NUCLEOTIDE SEQUENCE [LARGE SCALE GENOMIC DNA]</scope>
    <source>
        <strain evidence="12 13">MUSC 137</strain>
    </source>
</reference>
<dbReference type="RefSeq" id="WP_039649891.1">
    <property type="nucleotide sequence ID" value="NZ_CP021080.1"/>
</dbReference>
<feature type="binding site" evidence="10">
    <location>
        <position position="195"/>
    </location>
    <ligand>
        <name>Zn(2+)</name>
        <dbReference type="ChEBI" id="CHEBI:29105"/>
    </ligand>
</feature>
<comment type="catalytic activity">
    <reaction evidence="9 10">
        <text>7-carboxy-7-carbaguanine + NH4(+) + 2 ATP = 7-cyano-7-carbaguanine + 2 AMP + 2 diphosphate + 2 H(+)</text>
        <dbReference type="Rhea" id="RHEA:27982"/>
        <dbReference type="ChEBI" id="CHEBI:15378"/>
        <dbReference type="ChEBI" id="CHEBI:28938"/>
        <dbReference type="ChEBI" id="CHEBI:30616"/>
        <dbReference type="ChEBI" id="CHEBI:33019"/>
        <dbReference type="ChEBI" id="CHEBI:45075"/>
        <dbReference type="ChEBI" id="CHEBI:61036"/>
        <dbReference type="ChEBI" id="CHEBI:456215"/>
        <dbReference type="EC" id="6.3.4.20"/>
    </reaction>
</comment>
<dbReference type="GO" id="GO:0008616">
    <property type="term" value="P:tRNA queuosine(34) biosynthetic process"/>
    <property type="evidence" value="ECO:0007669"/>
    <property type="project" value="UniProtKB-UniRule"/>
</dbReference>
<evidence type="ECO:0000256" key="11">
    <source>
        <dbReference type="SAM" id="MobiDB-lite"/>
    </source>
</evidence>
<dbReference type="Proteomes" id="UP000031501">
    <property type="component" value="Chromosome"/>
</dbReference>
<comment type="similarity">
    <text evidence="7 10">Belongs to the QueC family.</text>
</comment>
<dbReference type="EMBL" id="CP022433">
    <property type="protein sequence ID" value="ASN28045.1"/>
    <property type="molecule type" value="Genomic_DNA"/>
</dbReference>
<comment type="function">
    <text evidence="10">Catalyzes the ATP-dependent conversion of 7-carboxy-7-deazaguanine (CDG) to 7-cyano-7-deazaguanine (preQ(0)).</text>
</comment>
<keyword evidence="4 10" id="KW-0547">Nucleotide-binding</keyword>
<protein>
    <recommendedName>
        <fullName evidence="8 10">7-cyano-7-deazaguanine synthase</fullName>
        <ecNumber evidence="8 10">6.3.4.20</ecNumber>
    </recommendedName>
    <alternativeName>
        <fullName evidence="10">7-cyano-7-carbaguanine synthase</fullName>
    </alternativeName>
    <alternativeName>
        <fullName evidence="10">PreQ(0) synthase</fullName>
    </alternativeName>
    <alternativeName>
        <fullName evidence="10">Queuosine biosynthesis protein QueC</fullName>
    </alternativeName>
</protein>
<evidence type="ECO:0000313" key="12">
    <source>
        <dbReference type="EMBL" id="ASN28045.1"/>
    </source>
</evidence>
<keyword evidence="5 10" id="KW-0862">Zinc</keyword>
<dbReference type="KEGG" id="splu:LK06_031910"/>
<evidence type="ECO:0000256" key="9">
    <source>
        <dbReference type="ARBA" id="ARBA00047890"/>
    </source>
</evidence>
<gene>
    <name evidence="10" type="primary">queC</name>
    <name evidence="12" type="ORF">LK07_33105</name>
</gene>
<proteinExistence type="inferred from homology"/>
<dbReference type="GO" id="GO:0016879">
    <property type="term" value="F:ligase activity, forming carbon-nitrogen bonds"/>
    <property type="evidence" value="ECO:0007669"/>
    <property type="project" value="UniProtKB-UniRule"/>
</dbReference>
<keyword evidence="2 10" id="KW-0436">Ligase</keyword>
<dbReference type="InterPro" id="IPR014729">
    <property type="entry name" value="Rossmann-like_a/b/a_fold"/>
</dbReference>
<keyword evidence="13" id="KW-1185">Reference proteome</keyword>
<feature type="compositionally biased region" description="Low complexity" evidence="11">
    <location>
        <begin position="76"/>
        <end position="90"/>
    </location>
</feature>
<evidence type="ECO:0000256" key="4">
    <source>
        <dbReference type="ARBA" id="ARBA00022741"/>
    </source>
</evidence>
<dbReference type="PANTHER" id="PTHR42914:SF1">
    <property type="entry name" value="7-CYANO-7-DEAZAGUANINE SYNTHASE"/>
    <property type="match status" value="1"/>
</dbReference>
<feature type="binding site" evidence="10">
    <location>
        <begin position="8"/>
        <end position="18"/>
    </location>
    <ligand>
        <name>ATP</name>
        <dbReference type="ChEBI" id="CHEBI:30616"/>
    </ligand>
</feature>
<evidence type="ECO:0000256" key="2">
    <source>
        <dbReference type="ARBA" id="ARBA00022598"/>
    </source>
</evidence>
<feature type="region of interest" description="Disordered" evidence="11">
    <location>
        <begin position="72"/>
        <end position="92"/>
    </location>
</feature>
<comment type="pathway">
    <text evidence="1 10">Purine metabolism; 7-cyano-7-deazaguanine biosynthesis.</text>
</comment>
<name>A0A221P8D5_9ACTN</name>
<dbReference type="GO" id="GO:0008270">
    <property type="term" value="F:zinc ion binding"/>
    <property type="evidence" value="ECO:0007669"/>
    <property type="project" value="UniProtKB-UniRule"/>
</dbReference>
<sequence>MSRIVAVVSGGIDSVTMAHHLATAGHELHVLAVDYGQRHRKELEFAAAVAERLGAPYEQVDLRSLRSVMRGSSLTDPSVSVPRPDRPVGGNPNIVPNRNAVLLSVAFALAVTVRADAVAFGVMAEDVGPSDTSPEFLRLFLEMERVATKGSLAPEVELLAPLIELPKTGVIALGQRLGVPWDKTWTCFRGEDIHCGACAACVERRGAFADLGITDPTDYREALTPR</sequence>
<evidence type="ECO:0000256" key="1">
    <source>
        <dbReference type="ARBA" id="ARBA00005061"/>
    </source>
</evidence>
<evidence type="ECO:0000256" key="6">
    <source>
        <dbReference type="ARBA" id="ARBA00022840"/>
    </source>
</evidence>
<keyword evidence="10" id="KW-0671">Queuosine biosynthesis</keyword>
<dbReference type="PIRSF" id="PIRSF006293">
    <property type="entry name" value="ExsB"/>
    <property type="match status" value="1"/>
</dbReference>
<dbReference type="EC" id="6.3.4.20" evidence="8 10"/>
<evidence type="ECO:0000256" key="8">
    <source>
        <dbReference type="ARBA" id="ARBA00039149"/>
    </source>
</evidence>
<keyword evidence="6 10" id="KW-0067">ATP-binding</keyword>
<dbReference type="HAMAP" id="MF_01633">
    <property type="entry name" value="QueC"/>
    <property type="match status" value="1"/>
</dbReference>
<organism evidence="12 13">
    <name type="scientific">Streptomyces pluripotens</name>
    <dbReference type="NCBI Taxonomy" id="1355015"/>
    <lineage>
        <taxon>Bacteria</taxon>
        <taxon>Bacillati</taxon>
        <taxon>Actinomycetota</taxon>
        <taxon>Actinomycetes</taxon>
        <taxon>Kitasatosporales</taxon>
        <taxon>Streptomycetaceae</taxon>
        <taxon>Streptomyces</taxon>
    </lineage>
</organism>
<evidence type="ECO:0000256" key="3">
    <source>
        <dbReference type="ARBA" id="ARBA00022723"/>
    </source>
</evidence>
<dbReference type="AlphaFoldDB" id="A0A221P8D5"/>
<dbReference type="Gene3D" id="3.40.50.620">
    <property type="entry name" value="HUPs"/>
    <property type="match status" value="1"/>
</dbReference>
<dbReference type="InterPro" id="IPR018317">
    <property type="entry name" value="QueC"/>
</dbReference>